<dbReference type="GO" id="GO:0002938">
    <property type="term" value="P:tRNA guanine ribose methylation"/>
    <property type="evidence" value="ECO:0007669"/>
    <property type="project" value="TreeGrafter"/>
</dbReference>
<evidence type="ECO:0000256" key="5">
    <source>
        <dbReference type="ARBA" id="ARBA00022694"/>
    </source>
</evidence>
<evidence type="ECO:0000256" key="3">
    <source>
        <dbReference type="ARBA" id="ARBA00022679"/>
    </source>
</evidence>
<keyword evidence="1" id="KW-0820">tRNA-binding</keyword>
<sequence>MAAAMASKNLTRCAEMSFGTRFSKTLLGIEAPGSVKSAWIRLCWTRRNPTAWAQAIKRDENVIVEDVPSRALTKSRVTLTNPSVSEMPGLDQNFRRGKRFPRSAVLPLSSADASSLSHTADSSSASSEEPSTSEESILSPTGSMQRWFPYEDTFKLDDERILTSSDVISMLSPFLGDERKQRIEEVVANRTYSVCIAVEGLLDLGNISAVCRSADALGFQSVHVISNGTKKKYKKNRKVSMGTEKWLDAEMWDDTSECIATLRKRGYRIAVTHIAPDTVSIHDIDWTIPTAVFFGNEFKGASEEAIKQSDIRCCIPMAGMVESFNVSVAAGILMHHAARDRLARSGTHGDLSQQDRQILEAEFCLRHNRHTVPLLDRLLEKKAQGGVDDRSMRIFSEEFLAGIEEPEYLKL</sequence>
<dbReference type="EMBL" id="CM026424">
    <property type="protein sequence ID" value="KAG0581484.1"/>
    <property type="molecule type" value="Genomic_DNA"/>
</dbReference>
<keyword evidence="5" id="KW-0819">tRNA processing</keyword>
<evidence type="ECO:0000256" key="6">
    <source>
        <dbReference type="ARBA" id="ARBA00022884"/>
    </source>
</evidence>
<proteinExistence type="inferred from homology"/>
<reference evidence="9" key="1">
    <citation type="submission" date="2020-06" db="EMBL/GenBank/DDBJ databases">
        <title>WGS assembly of Ceratodon purpureus strain R40.</title>
        <authorList>
            <person name="Carey S.B."/>
            <person name="Jenkins J."/>
            <person name="Shu S."/>
            <person name="Lovell J.T."/>
            <person name="Sreedasyam A."/>
            <person name="Maumus F."/>
            <person name="Tiley G.P."/>
            <person name="Fernandez-Pozo N."/>
            <person name="Barry K."/>
            <person name="Chen C."/>
            <person name="Wang M."/>
            <person name="Lipzen A."/>
            <person name="Daum C."/>
            <person name="Saski C.A."/>
            <person name="Payton A.C."/>
            <person name="Mcbreen J.C."/>
            <person name="Conrad R.E."/>
            <person name="Kollar L.M."/>
            <person name="Olsson S."/>
            <person name="Huttunen S."/>
            <person name="Landis J.B."/>
            <person name="Wickett N.J."/>
            <person name="Johnson M.G."/>
            <person name="Rensing S.A."/>
            <person name="Grimwood J."/>
            <person name="Schmutz J."/>
            <person name="Mcdaniel S.F."/>
        </authorList>
    </citation>
    <scope>NUCLEOTIDE SEQUENCE</scope>
    <source>
        <strain evidence="9">R40</strain>
    </source>
</reference>
<organism evidence="9 10">
    <name type="scientific">Ceratodon purpureus</name>
    <name type="common">Fire moss</name>
    <name type="synonym">Dicranum purpureum</name>
    <dbReference type="NCBI Taxonomy" id="3225"/>
    <lineage>
        <taxon>Eukaryota</taxon>
        <taxon>Viridiplantae</taxon>
        <taxon>Streptophyta</taxon>
        <taxon>Embryophyta</taxon>
        <taxon>Bryophyta</taxon>
        <taxon>Bryophytina</taxon>
        <taxon>Bryopsida</taxon>
        <taxon>Dicranidae</taxon>
        <taxon>Pseudoditrichales</taxon>
        <taxon>Ditrichaceae</taxon>
        <taxon>Ceratodon</taxon>
    </lineage>
</organism>
<dbReference type="PANTHER" id="PTHR43453:SF1">
    <property type="entry name" value="TRNA_RRNA METHYLTRANSFERASE SPOU TYPE DOMAIN-CONTAINING PROTEIN"/>
    <property type="match status" value="1"/>
</dbReference>
<dbReference type="GO" id="GO:0000049">
    <property type="term" value="F:tRNA binding"/>
    <property type="evidence" value="ECO:0007669"/>
    <property type="project" value="UniProtKB-KW"/>
</dbReference>
<evidence type="ECO:0000313" key="9">
    <source>
        <dbReference type="EMBL" id="KAG0581484.1"/>
    </source>
</evidence>
<comment type="caution">
    <text evidence="9">The sequence shown here is derived from an EMBL/GenBank/DDBJ whole genome shotgun (WGS) entry which is preliminary data.</text>
</comment>
<dbReference type="AlphaFoldDB" id="A0A8T0ICK7"/>
<dbReference type="HAMAP" id="MF_02060">
    <property type="entry name" value="tRNA_methyltr_TrmH"/>
    <property type="match status" value="1"/>
</dbReference>
<evidence type="ECO:0000256" key="4">
    <source>
        <dbReference type="ARBA" id="ARBA00022691"/>
    </source>
</evidence>
<dbReference type="InterPro" id="IPR029026">
    <property type="entry name" value="tRNA_m1G_MTases_N"/>
</dbReference>
<accession>A0A8T0ICK7</accession>
<evidence type="ECO:0000256" key="2">
    <source>
        <dbReference type="ARBA" id="ARBA00022603"/>
    </source>
</evidence>
<name>A0A8T0ICK7_CERPU</name>
<dbReference type="Proteomes" id="UP000822688">
    <property type="component" value="Chromosome 4"/>
</dbReference>
<feature type="region of interest" description="Disordered" evidence="7">
    <location>
        <begin position="111"/>
        <end position="139"/>
    </location>
</feature>
<evidence type="ECO:0000256" key="7">
    <source>
        <dbReference type="SAM" id="MobiDB-lite"/>
    </source>
</evidence>
<dbReference type="InterPro" id="IPR029028">
    <property type="entry name" value="Alpha/beta_knot_MTases"/>
</dbReference>
<evidence type="ECO:0000313" key="10">
    <source>
        <dbReference type="Proteomes" id="UP000822688"/>
    </source>
</evidence>
<evidence type="ECO:0000256" key="1">
    <source>
        <dbReference type="ARBA" id="ARBA00022555"/>
    </source>
</evidence>
<feature type="domain" description="tRNA/rRNA methyltransferase SpoU type" evidence="8">
    <location>
        <begin position="194"/>
        <end position="335"/>
    </location>
</feature>
<dbReference type="FunFam" id="3.40.1280.10:FF:000016">
    <property type="entry name" value="rRNA methylase-like protein"/>
    <property type="match status" value="1"/>
</dbReference>
<dbReference type="Gene3D" id="3.40.1280.10">
    <property type="match status" value="1"/>
</dbReference>
<gene>
    <name evidence="9" type="ORF">KC19_4G256000</name>
</gene>
<keyword evidence="4" id="KW-0949">S-adenosyl-L-methionine</keyword>
<dbReference type="SUPFAM" id="SSF75217">
    <property type="entry name" value="alpha/beta knot"/>
    <property type="match status" value="1"/>
</dbReference>
<dbReference type="CDD" id="cd18092">
    <property type="entry name" value="SpoU-like_TrmH"/>
    <property type="match status" value="1"/>
</dbReference>
<keyword evidence="6" id="KW-0694">RNA-binding</keyword>
<dbReference type="Pfam" id="PF00588">
    <property type="entry name" value="SpoU_methylase"/>
    <property type="match status" value="1"/>
</dbReference>
<dbReference type="PANTHER" id="PTHR43453">
    <property type="entry name" value="RRNA METHYLASE-LIKE"/>
    <property type="match status" value="1"/>
</dbReference>
<dbReference type="InterPro" id="IPR033671">
    <property type="entry name" value="TrmH"/>
</dbReference>
<dbReference type="InterPro" id="IPR001537">
    <property type="entry name" value="SpoU_MeTrfase"/>
</dbReference>
<keyword evidence="3" id="KW-0808">Transferase</keyword>
<keyword evidence="10" id="KW-1185">Reference proteome</keyword>
<protein>
    <recommendedName>
        <fullName evidence="8">tRNA/rRNA methyltransferase SpoU type domain-containing protein</fullName>
    </recommendedName>
</protein>
<keyword evidence="2" id="KW-0489">Methyltransferase</keyword>
<dbReference type="GO" id="GO:0008173">
    <property type="term" value="F:RNA methyltransferase activity"/>
    <property type="evidence" value="ECO:0007669"/>
    <property type="project" value="InterPro"/>
</dbReference>
<evidence type="ECO:0000259" key="8">
    <source>
        <dbReference type="Pfam" id="PF00588"/>
    </source>
</evidence>